<gene>
    <name evidence="1" type="ORF">F2Q68_00026760</name>
</gene>
<reference evidence="1" key="1">
    <citation type="submission" date="2019-12" db="EMBL/GenBank/DDBJ databases">
        <title>Genome sequencing and annotation of Brassica cretica.</title>
        <authorList>
            <person name="Studholme D.J."/>
            <person name="Sarris P.F."/>
        </authorList>
    </citation>
    <scope>NUCLEOTIDE SEQUENCE</scope>
    <source>
        <strain evidence="1">PFS-001/15</strain>
        <tissue evidence="1">Leaf</tissue>
    </source>
</reference>
<dbReference type="Proteomes" id="UP000712281">
    <property type="component" value="Unassembled WGS sequence"/>
</dbReference>
<sequence>MANKISSLEDFVKVHGILLAASGLPQKLYARLFHKLASDTLDGGAHFQIEPCDDGRRRRLVLTSESMPKDSDVFLIDHAWTFRLPDAYKQVKQVIRQVFEAAALVHPEMKSDKSRAMYGVDVMLDSSFQPKILEVTYCPDCMRACTYDMETINGKGIVKAKEFFNYVFGCLFLGETSHVTPL</sequence>
<dbReference type="Pfam" id="PF03133">
    <property type="entry name" value="TTL"/>
    <property type="match status" value="1"/>
</dbReference>
<dbReference type="GO" id="GO:0005737">
    <property type="term" value="C:cytoplasm"/>
    <property type="evidence" value="ECO:0007669"/>
    <property type="project" value="TreeGrafter"/>
</dbReference>
<dbReference type="PANTHER" id="PTHR46088">
    <property type="entry name" value="TUBULIN--TYROSINE LIGASE-LIKE PROTEIN 12"/>
    <property type="match status" value="1"/>
</dbReference>
<dbReference type="Gene3D" id="3.30.470.20">
    <property type="entry name" value="ATP-grasp fold, B domain"/>
    <property type="match status" value="1"/>
</dbReference>
<proteinExistence type="predicted"/>
<comment type="caution">
    <text evidence="1">The sequence shown here is derived from an EMBL/GenBank/DDBJ whole genome shotgun (WGS) entry which is preliminary data.</text>
</comment>
<organism evidence="1 2">
    <name type="scientific">Brassica cretica</name>
    <name type="common">Mustard</name>
    <dbReference type="NCBI Taxonomy" id="69181"/>
    <lineage>
        <taxon>Eukaryota</taxon>
        <taxon>Viridiplantae</taxon>
        <taxon>Streptophyta</taxon>
        <taxon>Embryophyta</taxon>
        <taxon>Tracheophyta</taxon>
        <taxon>Spermatophyta</taxon>
        <taxon>Magnoliopsida</taxon>
        <taxon>eudicotyledons</taxon>
        <taxon>Gunneridae</taxon>
        <taxon>Pentapetalae</taxon>
        <taxon>rosids</taxon>
        <taxon>malvids</taxon>
        <taxon>Brassicales</taxon>
        <taxon>Brassicaceae</taxon>
        <taxon>Brassiceae</taxon>
        <taxon>Brassica</taxon>
    </lineage>
</organism>
<accession>A0A8S9I6K3</accession>
<dbReference type="PANTHER" id="PTHR46088:SF1">
    <property type="entry name" value="TUBULIN--TYROSINE LIGASE-LIKE PROTEIN 12"/>
    <property type="match status" value="1"/>
</dbReference>
<protein>
    <submittedName>
        <fullName evidence="1">Uncharacterized protein</fullName>
    </submittedName>
</protein>
<dbReference type="AlphaFoldDB" id="A0A8S9I6K3"/>
<evidence type="ECO:0000313" key="2">
    <source>
        <dbReference type="Proteomes" id="UP000712281"/>
    </source>
</evidence>
<dbReference type="InterPro" id="IPR027749">
    <property type="entry name" value="TTLL12"/>
</dbReference>
<dbReference type="InterPro" id="IPR004344">
    <property type="entry name" value="TTL/TTLL_fam"/>
</dbReference>
<name>A0A8S9I6K3_BRACR</name>
<evidence type="ECO:0000313" key="1">
    <source>
        <dbReference type="EMBL" id="KAF2565329.1"/>
    </source>
</evidence>
<dbReference type="EMBL" id="QGKW02001911">
    <property type="protein sequence ID" value="KAF2565329.1"/>
    <property type="molecule type" value="Genomic_DNA"/>
</dbReference>